<evidence type="ECO:0000313" key="1">
    <source>
        <dbReference type="EMBL" id="MEQ2710191.1"/>
    </source>
</evidence>
<sequence>MYQDKVTLCGSNAYEKKYYLNPDFNGLPEQIKQELQITCVLFTAEVGGILTLEFDEDGKLNFVTHVEENDFFYDEIGSELMIKKLRQEKQDFWESLELYYRIFLLGEDEV</sequence>
<protein>
    <submittedName>
        <fullName evidence="1">DUF6145 family protein</fullName>
    </submittedName>
</protein>
<gene>
    <name evidence="1" type="ORF">AAAU51_03260</name>
</gene>
<comment type="caution">
    <text evidence="1">The sequence shown here is derived from an EMBL/GenBank/DDBJ whole genome shotgun (WGS) entry which is preliminary data.</text>
</comment>
<dbReference type="Pfam" id="PF19642">
    <property type="entry name" value="DUF6145"/>
    <property type="match status" value="1"/>
</dbReference>
<proteinExistence type="predicted"/>
<dbReference type="RefSeq" id="WP_055196334.1">
    <property type="nucleotide sequence ID" value="NZ_JAOQJG010000001.1"/>
</dbReference>
<dbReference type="Proteomes" id="UP001482154">
    <property type="component" value="Unassembled WGS sequence"/>
</dbReference>
<dbReference type="EMBL" id="JBBNIN010000003">
    <property type="protein sequence ID" value="MEQ2710191.1"/>
    <property type="molecule type" value="Genomic_DNA"/>
</dbReference>
<name>A0ABV1ISM7_9FIRM</name>
<evidence type="ECO:0000313" key="2">
    <source>
        <dbReference type="Proteomes" id="UP001482154"/>
    </source>
</evidence>
<reference evidence="1 2" key="1">
    <citation type="submission" date="2024-04" db="EMBL/GenBank/DDBJ databases">
        <title>Human intestinal bacterial collection.</title>
        <authorList>
            <person name="Pauvert C."/>
            <person name="Hitch T.C.A."/>
            <person name="Clavel T."/>
        </authorList>
    </citation>
    <scope>NUCLEOTIDE SEQUENCE [LARGE SCALE GENOMIC DNA]</scope>
    <source>
        <strain evidence="1 2">CLA-AA-H249</strain>
    </source>
</reference>
<organism evidence="1 2">
    <name type="scientific">Anaerostipes amylophilus</name>
    <dbReference type="NCBI Taxonomy" id="2981779"/>
    <lineage>
        <taxon>Bacteria</taxon>
        <taxon>Bacillati</taxon>
        <taxon>Bacillota</taxon>
        <taxon>Clostridia</taxon>
        <taxon>Lachnospirales</taxon>
        <taxon>Lachnospiraceae</taxon>
        <taxon>Anaerostipes</taxon>
    </lineage>
</organism>
<accession>A0ABV1ISM7</accession>
<dbReference type="InterPro" id="IPR046143">
    <property type="entry name" value="DUF6145"/>
</dbReference>
<keyword evidence="2" id="KW-1185">Reference proteome</keyword>